<proteinExistence type="predicted"/>
<evidence type="ECO:0000313" key="1">
    <source>
        <dbReference type="EMBL" id="GAA0708520.1"/>
    </source>
</evidence>
<dbReference type="EMBL" id="BAAAEU010000004">
    <property type="protein sequence ID" value="GAA0708520.1"/>
    <property type="molecule type" value="Genomic_DNA"/>
</dbReference>
<dbReference type="RefSeq" id="WP_343787439.1">
    <property type="nucleotide sequence ID" value="NZ_BAAAEU010000004.1"/>
</dbReference>
<comment type="caution">
    <text evidence="1">The sequence shown here is derived from an EMBL/GenBank/DDBJ whole genome shotgun (WGS) entry which is preliminary data.</text>
</comment>
<organism evidence="1 2">
    <name type="scientific">Dokdonella soli</name>
    <dbReference type="NCBI Taxonomy" id="529810"/>
    <lineage>
        <taxon>Bacteria</taxon>
        <taxon>Pseudomonadati</taxon>
        <taxon>Pseudomonadota</taxon>
        <taxon>Gammaproteobacteria</taxon>
        <taxon>Lysobacterales</taxon>
        <taxon>Rhodanobacteraceae</taxon>
        <taxon>Dokdonella</taxon>
    </lineage>
</organism>
<dbReference type="Proteomes" id="UP001501523">
    <property type="component" value="Unassembled WGS sequence"/>
</dbReference>
<reference evidence="1 2" key="1">
    <citation type="journal article" date="2019" name="Int. J. Syst. Evol. Microbiol.">
        <title>The Global Catalogue of Microorganisms (GCM) 10K type strain sequencing project: providing services to taxonomists for standard genome sequencing and annotation.</title>
        <authorList>
            <consortium name="The Broad Institute Genomics Platform"/>
            <consortium name="The Broad Institute Genome Sequencing Center for Infectious Disease"/>
            <person name="Wu L."/>
            <person name="Ma J."/>
        </authorList>
    </citation>
    <scope>NUCLEOTIDE SEQUENCE [LARGE SCALE GENOMIC DNA]</scope>
    <source>
        <strain evidence="1 2">JCM 15421</strain>
    </source>
</reference>
<name>A0ABN1IDP8_9GAMM</name>
<protein>
    <submittedName>
        <fullName evidence="1">Uncharacterized protein</fullName>
    </submittedName>
</protein>
<keyword evidence="2" id="KW-1185">Reference proteome</keyword>
<accession>A0ABN1IDP8</accession>
<gene>
    <name evidence="1" type="ORF">GCM10009105_08170</name>
</gene>
<sequence>MDEQLTRHQKIALALTQGATPDVVTKNMGLPLMCERTVELFEGMLAEVRKKFPEGTSI</sequence>
<evidence type="ECO:0000313" key="2">
    <source>
        <dbReference type="Proteomes" id="UP001501523"/>
    </source>
</evidence>